<proteinExistence type="predicted"/>
<dbReference type="RefSeq" id="WP_115152177.1">
    <property type="nucleotide sequence ID" value="NZ_UGPP01000001.1"/>
</dbReference>
<dbReference type="PANTHER" id="PTHR37312">
    <property type="entry name" value="MEMBRANE-BOUND ACYLTRANSFERASE YKRP-RELATED"/>
    <property type="match status" value="1"/>
</dbReference>
<feature type="transmembrane region" description="Helical" evidence="1">
    <location>
        <begin position="127"/>
        <end position="146"/>
    </location>
</feature>
<feature type="transmembrane region" description="Helical" evidence="1">
    <location>
        <begin position="82"/>
        <end position="107"/>
    </location>
</feature>
<dbReference type="AlphaFoldDB" id="A0A378NUR9"/>
<dbReference type="GO" id="GO:0016747">
    <property type="term" value="F:acyltransferase activity, transferring groups other than amino-acyl groups"/>
    <property type="evidence" value="ECO:0007669"/>
    <property type="project" value="InterPro"/>
</dbReference>
<reference evidence="3 4" key="1">
    <citation type="submission" date="2018-06" db="EMBL/GenBank/DDBJ databases">
        <authorList>
            <consortium name="Pathogen Informatics"/>
            <person name="Doyle S."/>
        </authorList>
    </citation>
    <scope>NUCLEOTIDE SEQUENCE [LARGE SCALE GENOMIC DNA]</scope>
    <source>
        <strain evidence="3 4">NCTC10571</strain>
    </source>
</reference>
<dbReference type="InterPro" id="IPR052734">
    <property type="entry name" value="Nod_factor_acetyltransferase"/>
</dbReference>
<feature type="domain" description="Acyltransferase 3" evidence="2">
    <location>
        <begin position="7"/>
        <end position="271"/>
    </location>
</feature>
<dbReference type="EMBL" id="UGPP01000001">
    <property type="protein sequence ID" value="STY72100.1"/>
    <property type="molecule type" value="Genomic_DNA"/>
</dbReference>
<feature type="transmembrane region" description="Helical" evidence="1">
    <location>
        <begin position="181"/>
        <end position="197"/>
    </location>
</feature>
<evidence type="ECO:0000313" key="4">
    <source>
        <dbReference type="Proteomes" id="UP000255234"/>
    </source>
</evidence>
<feature type="transmembrane region" description="Helical" evidence="1">
    <location>
        <begin position="153"/>
        <end position="175"/>
    </location>
</feature>
<accession>A0A378NUR9</accession>
<dbReference type="PANTHER" id="PTHR37312:SF1">
    <property type="entry name" value="MEMBRANE-BOUND ACYLTRANSFERASE YKRP-RELATED"/>
    <property type="match status" value="1"/>
</dbReference>
<protein>
    <submittedName>
        <fullName evidence="3">Predicted membrane protein</fullName>
    </submittedName>
</protein>
<feature type="transmembrane region" description="Helical" evidence="1">
    <location>
        <begin position="206"/>
        <end position="226"/>
    </location>
</feature>
<keyword evidence="1" id="KW-1133">Transmembrane helix</keyword>
<evidence type="ECO:0000256" key="1">
    <source>
        <dbReference type="SAM" id="Phobius"/>
    </source>
</evidence>
<sequence length="280" mass="33193">MTKHIETIDILKGITIILVVIGHAVQGVASSQHLTLNTEYSSIFILKQIIYGFHMPLFFIIAGLFINSWVKRSFKEAILQKILRLLIPYFFWSFITALSMQFASSYTNNGLGIKEFLLSPIIPFSQYWFLYVLFFIHVIYYILININLFNSKLFFLLVSIILYFLNPLFDNIWIFDSLCKYMIYFSIGTYILDFINIRQFRYNSTIILPIICFLLVNIIYIAILYFDNNLLIYYFGFITSIVGSGFCFFISYYIENKIKIMKDILCFFGKNQWKFIVYIY</sequence>
<organism evidence="3 4">
    <name type="scientific">Megamonas hypermegale</name>
    <dbReference type="NCBI Taxonomy" id="158847"/>
    <lineage>
        <taxon>Bacteria</taxon>
        <taxon>Bacillati</taxon>
        <taxon>Bacillota</taxon>
        <taxon>Negativicutes</taxon>
        <taxon>Selenomonadales</taxon>
        <taxon>Selenomonadaceae</taxon>
        <taxon>Megamonas</taxon>
    </lineage>
</organism>
<dbReference type="Proteomes" id="UP000255234">
    <property type="component" value="Unassembled WGS sequence"/>
</dbReference>
<keyword evidence="1" id="KW-0812">Transmembrane</keyword>
<dbReference type="InterPro" id="IPR002656">
    <property type="entry name" value="Acyl_transf_3_dom"/>
</dbReference>
<feature type="transmembrane region" description="Helical" evidence="1">
    <location>
        <begin position="49"/>
        <end position="70"/>
    </location>
</feature>
<evidence type="ECO:0000313" key="3">
    <source>
        <dbReference type="EMBL" id="STY72100.1"/>
    </source>
</evidence>
<keyword evidence="1" id="KW-0472">Membrane</keyword>
<name>A0A378NUR9_9FIRM</name>
<feature type="transmembrane region" description="Helical" evidence="1">
    <location>
        <begin position="232"/>
        <end position="254"/>
    </location>
</feature>
<dbReference type="Pfam" id="PF01757">
    <property type="entry name" value="Acyl_transf_3"/>
    <property type="match status" value="1"/>
</dbReference>
<gene>
    <name evidence="3" type="ORF">NCTC10571_02290</name>
</gene>
<evidence type="ECO:0000259" key="2">
    <source>
        <dbReference type="Pfam" id="PF01757"/>
    </source>
</evidence>
<feature type="transmembrane region" description="Helical" evidence="1">
    <location>
        <begin position="10"/>
        <end position="29"/>
    </location>
</feature>